<reference evidence="3 4" key="1">
    <citation type="submission" date="2024-09" db="EMBL/GenBank/DDBJ databases">
        <authorList>
            <person name="Sun Q."/>
            <person name="Mori K."/>
        </authorList>
    </citation>
    <scope>NUCLEOTIDE SEQUENCE [LARGE SCALE GENOMIC DNA]</scope>
    <source>
        <strain evidence="3 4">JCM 3307</strain>
    </source>
</reference>
<gene>
    <name evidence="3" type="ORF">ACFFTR_14120</name>
</gene>
<keyword evidence="1" id="KW-0812">Transmembrane</keyword>
<keyword evidence="4" id="KW-1185">Reference proteome</keyword>
<feature type="domain" description="Predicted membrane protein YciQ-like C-terminal" evidence="2">
    <location>
        <begin position="46"/>
        <end position="266"/>
    </location>
</feature>
<keyword evidence="1" id="KW-0472">Membrane</keyword>
<name>A0ABV5M688_9ACTN</name>
<comment type="caution">
    <text evidence="3">The sequence shown here is derived from an EMBL/GenBank/DDBJ whole genome shotgun (WGS) entry which is preliminary data.</text>
</comment>
<feature type="transmembrane region" description="Helical" evidence="1">
    <location>
        <begin position="6"/>
        <end position="25"/>
    </location>
</feature>
<dbReference type="InterPro" id="IPR048389">
    <property type="entry name" value="YciQ-like_C"/>
</dbReference>
<dbReference type="RefSeq" id="WP_223105137.1">
    <property type="nucleotide sequence ID" value="NZ_CP061913.1"/>
</dbReference>
<evidence type="ECO:0000313" key="4">
    <source>
        <dbReference type="Proteomes" id="UP001589608"/>
    </source>
</evidence>
<evidence type="ECO:0000313" key="3">
    <source>
        <dbReference type="EMBL" id="MFB9444213.1"/>
    </source>
</evidence>
<accession>A0ABV5M688</accession>
<evidence type="ECO:0000259" key="2">
    <source>
        <dbReference type="Pfam" id="PF20990"/>
    </source>
</evidence>
<keyword evidence="1" id="KW-1133">Transmembrane helix</keyword>
<feature type="transmembrane region" description="Helical" evidence="1">
    <location>
        <begin position="185"/>
        <end position="206"/>
    </location>
</feature>
<dbReference type="EMBL" id="JBHMCA010000025">
    <property type="protein sequence ID" value="MFB9444213.1"/>
    <property type="molecule type" value="Genomic_DNA"/>
</dbReference>
<sequence length="465" mass="50794">MPPVLLSLGFAVLVVAAHLGFVWLVTAVRSRPRAIVAGAATPELRDESPAVVNLLVNRLRPTRVASATLLDLAARRVVELFAAGDELLVRVRGPQPAGLAAHERRVFERVARVAGDSAVPLQRLLQRHAGGGRRWTGWLGREARFEARRLGLVGGHERFMPVTAIVSGALLALAVVPLVPAGAALQAWACVAAFAWLPLFILDAALVDDRDRLTAQGRAAAAHWLGVAAWLRAHESLRDLPPEAVAVWDRYLAYGVALDVFQHAAQSLDFETVGRDDELWSDVTGTERLVRVRYWRRSRILAPLGQVDARARLIWSALSIPAWALIAGLAMGIGSAGVRLAVLLLAASQLLRHVYRAARSAFDVLRPLEVTGTILDITLNSHVPVDTAGITDVPSSYCFVVDDGRTDRLTPWLVNRDLAGARKHFGNDPQALVAAIRHVGYRPGDRVRLVGQRYSRYVRSLRRVR</sequence>
<proteinExistence type="predicted"/>
<protein>
    <submittedName>
        <fullName evidence="3">DUF2207 family protein</fullName>
    </submittedName>
</protein>
<dbReference type="Pfam" id="PF20990">
    <property type="entry name" value="DUF2207_C"/>
    <property type="match status" value="1"/>
</dbReference>
<feature type="transmembrane region" description="Helical" evidence="1">
    <location>
        <begin position="159"/>
        <end position="179"/>
    </location>
</feature>
<evidence type="ECO:0000256" key="1">
    <source>
        <dbReference type="SAM" id="Phobius"/>
    </source>
</evidence>
<dbReference type="Proteomes" id="UP001589608">
    <property type="component" value="Unassembled WGS sequence"/>
</dbReference>
<feature type="transmembrane region" description="Helical" evidence="1">
    <location>
        <begin position="320"/>
        <end position="346"/>
    </location>
</feature>
<organism evidence="3 4">
    <name type="scientific">Dactylosporangium vinaceum</name>
    <dbReference type="NCBI Taxonomy" id="53362"/>
    <lineage>
        <taxon>Bacteria</taxon>
        <taxon>Bacillati</taxon>
        <taxon>Actinomycetota</taxon>
        <taxon>Actinomycetes</taxon>
        <taxon>Micromonosporales</taxon>
        <taxon>Micromonosporaceae</taxon>
        <taxon>Dactylosporangium</taxon>
    </lineage>
</organism>